<dbReference type="PANTHER" id="PTHR33692">
    <property type="entry name" value="RIBOSOME MATURATION FACTOR RIMM"/>
    <property type="match status" value="1"/>
</dbReference>
<dbReference type="Pfam" id="PF24986">
    <property type="entry name" value="PRC_RimM"/>
    <property type="match status" value="1"/>
</dbReference>
<dbReference type="PANTHER" id="PTHR33692:SF1">
    <property type="entry name" value="RIBOSOME MATURATION FACTOR RIMM"/>
    <property type="match status" value="1"/>
</dbReference>
<keyword evidence="1 5" id="KW-0963">Cytoplasm</keyword>
<evidence type="ECO:0000313" key="9">
    <source>
        <dbReference type="Proteomes" id="UP000281955"/>
    </source>
</evidence>
<keyword evidence="3 5" id="KW-0698">rRNA processing</keyword>
<keyword evidence="2 5" id="KW-0690">Ribosome biogenesis</keyword>
<evidence type="ECO:0000256" key="5">
    <source>
        <dbReference type="HAMAP-Rule" id="MF_00014"/>
    </source>
</evidence>
<feature type="domain" description="Ribosome maturation factor RimM PRC barrel" evidence="7">
    <location>
        <begin position="100"/>
        <end position="166"/>
    </location>
</feature>
<gene>
    <name evidence="5" type="primary">rimM</name>
    <name evidence="8" type="ORF">CLV35_1034</name>
</gene>
<dbReference type="AlphaFoldDB" id="A0A420XR31"/>
<comment type="subcellular location">
    <subcellularLocation>
        <location evidence="5">Cytoplasm</location>
    </subcellularLocation>
</comment>
<evidence type="ECO:0000259" key="7">
    <source>
        <dbReference type="Pfam" id="PF24986"/>
    </source>
</evidence>
<dbReference type="SUPFAM" id="SSF50447">
    <property type="entry name" value="Translation proteins"/>
    <property type="match status" value="1"/>
</dbReference>
<proteinExistence type="inferred from homology"/>
<evidence type="ECO:0000313" key="8">
    <source>
        <dbReference type="EMBL" id="RKS77348.1"/>
    </source>
</evidence>
<evidence type="ECO:0000256" key="1">
    <source>
        <dbReference type="ARBA" id="ARBA00022490"/>
    </source>
</evidence>
<dbReference type="InterPro" id="IPR056792">
    <property type="entry name" value="PRC_RimM"/>
</dbReference>
<dbReference type="Proteomes" id="UP000281955">
    <property type="component" value="Unassembled WGS sequence"/>
</dbReference>
<dbReference type="InParanoid" id="A0A420XR31"/>
<name>A0A420XR31_9ACTN</name>
<evidence type="ECO:0000256" key="2">
    <source>
        <dbReference type="ARBA" id="ARBA00022517"/>
    </source>
</evidence>
<evidence type="ECO:0000259" key="6">
    <source>
        <dbReference type="Pfam" id="PF01782"/>
    </source>
</evidence>
<dbReference type="InterPro" id="IPR011033">
    <property type="entry name" value="PRC_barrel-like_sf"/>
</dbReference>
<protein>
    <recommendedName>
        <fullName evidence="5">Ribosome maturation factor RimM</fullName>
    </recommendedName>
</protein>
<feature type="domain" description="RimM N-terminal" evidence="6">
    <location>
        <begin position="6"/>
        <end position="86"/>
    </location>
</feature>
<dbReference type="HAMAP" id="MF_00014">
    <property type="entry name" value="Ribosome_mat_RimM"/>
    <property type="match status" value="1"/>
</dbReference>
<accession>A0A420XR31</accession>
<dbReference type="Gene3D" id="2.30.30.240">
    <property type="entry name" value="PRC-barrel domain"/>
    <property type="match status" value="1"/>
</dbReference>
<dbReference type="SUPFAM" id="SSF50346">
    <property type="entry name" value="PRC-barrel domain"/>
    <property type="match status" value="1"/>
</dbReference>
<dbReference type="InterPro" id="IPR036976">
    <property type="entry name" value="RimM_N_sf"/>
</dbReference>
<comment type="domain">
    <text evidence="5">The PRC barrel domain binds ribosomal protein uS19.</text>
</comment>
<dbReference type="Pfam" id="PF01782">
    <property type="entry name" value="RimM"/>
    <property type="match status" value="1"/>
</dbReference>
<dbReference type="GO" id="GO:0043022">
    <property type="term" value="F:ribosome binding"/>
    <property type="evidence" value="ECO:0007669"/>
    <property type="project" value="InterPro"/>
</dbReference>
<dbReference type="EMBL" id="RBWV01000010">
    <property type="protein sequence ID" value="RKS77348.1"/>
    <property type="molecule type" value="Genomic_DNA"/>
</dbReference>
<dbReference type="Gene3D" id="2.40.30.60">
    <property type="entry name" value="RimM"/>
    <property type="match status" value="1"/>
</dbReference>
<keyword evidence="9" id="KW-1185">Reference proteome</keyword>
<comment type="subunit">
    <text evidence="5">Binds ribosomal protein uS19.</text>
</comment>
<comment type="function">
    <text evidence="5">An accessory protein needed during the final step in the assembly of 30S ribosomal subunit, possibly for assembly of the head region. Essential for efficient processing of 16S rRNA. May be needed both before and after RbfA during the maturation of 16S rRNA. It has affinity for free ribosomal 30S subunits but not for 70S ribosomes.</text>
</comment>
<keyword evidence="4 5" id="KW-0143">Chaperone</keyword>
<reference evidence="8 9" key="1">
    <citation type="submission" date="2018-10" db="EMBL/GenBank/DDBJ databases">
        <title>Genomic Encyclopedia of Archaeal and Bacterial Type Strains, Phase II (KMG-II): from individual species to whole genera.</title>
        <authorList>
            <person name="Goeker M."/>
        </authorList>
    </citation>
    <scope>NUCLEOTIDE SEQUENCE [LARGE SCALE GENOMIC DNA]</scope>
    <source>
        <strain evidence="8 9">RP-AC37</strain>
    </source>
</reference>
<dbReference type="InterPro" id="IPR002676">
    <property type="entry name" value="RimM_N"/>
</dbReference>
<dbReference type="GO" id="GO:0006364">
    <property type="term" value="P:rRNA processing"/>
    <property type="evidence" value="ECO:0007669"/>
    <property type="project" value="UniProtKB-UniRule"/>
</dbReference>
<dbReference type="GO" id="GO:0005840">
    <property type="term" value="C:ribosome"/>
    <property type="evidence" value="ECO:0007669"/>
    <property type="project" value="InterPro"/>
</dbReference>
<dbReference type="GO" id="GO:0005737">
    <property type="term" value="C:cytoplasm"/>
    <property type="evidence" value="ECO:0007669"/>
    <property type="project" value="UniProtKB-SubCell"/>
</dbReference>
<dbReference type="GO" id="GO:0042274">
    <property type="term" value="P:ribosomal small subunit biogenesis"/>
    <property type="evidence" value="ECO:0007669"/>
    <property type="project" value="UniProtKB-UniRule"/>
</dbReference>
<dbReference type="InterPro" id="IPR011961">
    <property type="entry name" value="RimM"/>
</dbReference>
<comment type="similarity">
    <text evidence="5">Belongs to the RimM family.</text>
</comment>
<comment type="caution">
    <text evidence="8">The sequence shown here is derived from an EMBL/GenBank/DDBJ whole genome shotgun (WGS) entry which is preliminary data.</text>
</comment>
<dbReference type="FunCoup" id="A0A420XR31">
    <property type="interactions" value="115"/>
</dbReference>
<dbReference type="InterPro" id="IPR009000">
    <property type="entry name" value="Transl_B-barrel_sf"/>
</dbReference>
<evidence type="ECO:0000256" key="4">
    <source>
        <dbReference type="ARBA" id="ARBA00023186"/>
    </source>
</evidence>
<organism evidence="8 9">
    <name type="scientific">Motilibacter peucedani</name>
    <dbReference type="NCBI Taxonomy" id="598650"/>
    <lineage>
        <taxon>Bacteria</taxon>
        <taxon>Bacillati</taxon>
        <taxon>Actinomycetota</taxon>
        <taxon>Actinomycetes</taxon>
        <taxon>Motilibacterales</taxon>
        <taxon>Motilibacteraceae</taxon>
        <taxon>Motilibacter</taxon>
    </lineage>
</organism>
<sequence>MIELSVGRIGRAHGIRGDVLVEPRTDDPGSRFAPGVVLRTDPAATGPLTVESARWQSGRLVVRFAGVDDRSAAEALRGTLLVVDIDEHESLDDPDEFYDHQLVGLAAVTVAGDPVGTVSDVLHLPAQDVLAITRPDGREVLVPFVSELVPAVDLDAGQVQVEPIGGLLDPED</sequence>
<dbReference type="NCBIfam" id="TIGR02273">
    <property type="entry name" value="16S_RimM"/>
    <property type="match status" value="1"/>
</dbReference>
<evidence type="ECO:0000256" key="3">
    <source>
        <dbReference type="ARBA" id="ARBA00022552"/>
    </source>
</evidence>